<sequence>MPWNGAGTFERTNGTHSGDTVWENDRDAGIKVVAENHDNHDQDLANGIQQCLTKDGQNTPTDNLPMGNNRHTGVGAAQAATDYARADQVQKGAFMWGGTAAGAADALTVNVAPALTAYTAGFVVRFIASDDSATTTPTLNVNAAGAKTIVDQNGDALVAGDIANGTEYEAIYDGTNFRVFKQAAVDLSGYVTGPETTTENKVPQWDSTTNALKDGLAVGEGASSLVQLDANANAFVAMPIGMPFPLFDHLTGVSAPSNAGTAKFIKLTAGLTGSGQYNEGLLTNESTSGTAPLVVATAEIATGPLSGKTINLINTENRYVKPGTSSGDVANDQMQQITGAITLRAGQEGVTPTGVFSESTAAAQQSTTTGASGTAVDFDSANSPDARTGTYTDVKHVQATYYMRIV</sequence>
<gene>
    <name evidence="2" type="ORF">COO20_04295</name>
</gene>
<evidence type="ECO:0008006" key="4">
    <source>
        <dbReference type="Google" id="ProtNLM"/>
    </source>
</evidence>
<reference evidence="2 3" key="1">
    <citation type="submission" date="2017-09" db="EMBL/GenBank/DDBJ databases">
        <title>Biodiversity and function of Thalassospira species in the particle-attached aromatic-hydrocarbon-degrading consortia from the surface seawater of the South China Sea.</title>
        <authorList>
            <person name="Dong C."/>
            <person name="Liu R."/>
            <person name="Shao Z."/>
        </authorList>
    </citation>
    <scope>NUCLEOTIDE SEQUENCE [LARGE SCALE GENOMIC DNA]</scope>
    <source>
        <strain evidence="2 3">CSC1P2</strain>
    </source>
</reference>
<feature type="region of interest" description="Disordered" evidence="1">
    <location>
        <begin position="1"/>
        <end position="22"/>
    </location>
</feature>
<protein>
    <recommendedName>
        <fullName evidence="4">Phage tail collar domain-containing protein</fullName>
    </recommendedName>
</protein>
<comment type="caution">
    <text evidence="2">The sequence shown here is derived from an EMBL/GenBank/DDBJ whole genome shotgun (WGS) entry which is preliminary data.</text>
</comment>
<feature type="compositionally biased region" description="Polar residues" evidence="1">
    <location>
        <begin position="380"/>
        <end position="389"/>
    </location>
</feature>
<feature type="region of interest" description="Disordered" evidence="1">
    <location>
        <begin position="360"/>
        <end position="389"/>
    </location>
</feature>
<name>A0A2N3KY37_9PROT</name>
<proteinExistence type="predicted"/>
<accession>A0A2N3KY37</accession>
<evidence type="ECO:0000313" key="3">
    <source>
        <dbReference type="Proteomes" id="UP000233597"/>
    </source>
</evidence>
<dbReference type="AlphaFoldDB" id="A0A2N3KY37"/>
<dbReference type="RefSeq" id="WP_101264445.1">
    <property type="nucleotide sequence ID" value="NZ_NWTK01000002.1"/>
</dbReference>
<evidence type="ECO:0000256" key="1">
    <source>
        <dbReference type="SAM" id="MobiDB-lite"/>
    </source>
</evidence>
<organism evidence="2 3">
    <name type="scientific">Thalassospira marina</name>
    <dbReference type="NCBI Taxonomy" id="2048283"/>
    <lineage>
        <taxon>Bacteria</taxon>
        <taxon>Pseudomonadati</taxon>
        <taxon>Pseudomonadota</taxon>
        <taxon>Alphaproteobacteria</taxon>
        <taxon>Rhodospirillales</taxon>
        <taxon>Thalassospiraceae</taxon>
        <taxon>Thalassospira</taxon>
    </lineage>
</organism>
<dbReference type="OrthoDB" id="8305513at2"/>
<dbReference type="EMBL" id="NWTK01000002">
    <property type="protein sequence ID" value="PKR55396.1"/>
    <property type="molecule type" value="Genomic_DNA"/>
</dbReference>
<feature type="compositionally biased region" description="Low complexity" evidence="1">
    <location>
        <begin position="360"/>
        <end position="375"/>
    </location>
</feature>
<evidence type="ECO:0000313" key="2">
    <source>
        <dbReference type="EMBL" id="PKR55396.1"/>
    </source>
</evidence>
<dbReference type="Proteomes" id="UP000233597">
    <property type="component" value="Unassembled WGS sequence"/>
</dbReference>